<gene>
    <name evidence="2" type="ORF">METZ01_LOCUS516771</name>
</gene>
<name>A0A383F458_9ZZZZ</name>
<evidence type="ECO:0000313" key="2">
    <source>
        <dbReference type="EMBL" id="SVE63917.1"/>
    </source>
</evidence>
<feature type="domain" description="IraD/Gp25-like" evidence="1">
    <location>
        <begin position="6"/>
        <end position="51"/>
    </location>
</feature>
<proteinExistence type="predicted"/>
<dbReference type="Pfam" id="PF04965">
    <property type="entry name" value="GPW_gp25"/>
    <property type="match status" value="1"/>
</dbReference>
<protein>
    <recommendedName>
        <fullName evidence="1">IraD/Gp25-like domain-containing protein</fullName>
    </recommendedName>
</protein>
<dbReference type="Gene3D" id="3.10.450.40">
    <property type="match status" value="1"/>
</dbReference>
<sequence length="69" mass="8050">ETNLNDIASFLEREIATLLKNFEPRIKLSNVLVESLVDSYELQIRIEYEITGLPFPTQNIEFLLQPTRI</sequence>
<accession>A0A383F458</accession>
<feature type="non-terminal residue" evidence="2">
    <location>
        <position position="1"/>
    </location>
</feature>
<reference evidence="2" key="1">
    <citation type="submission" date="2018-05" db="EMBL/GenBank/DDBJ databases">
        <authorList>
            <person name="Lanie J.A."/>
            <person name="Ng W.-L."/>
            <person name="Kazmierczak K.M."/>
            <person name="Andrzejewski T.M."/>
            <person name="Davidsen T.M."/>
            <person name="Wayne K.J."/>
            <person name="Tettelin H."/>
            <person name="Glass J.I."/>
            <person name="Rusch D."/>
            <person name="Podicherti R."/>
            <person name="Tsui H.-C.T."/>
            <person name="Winkler M.E."/>
        </authorList>
    </citation>
    <scope>NUCLEOTIDE SEQUENCE</scope>
</reference>
<organism evidence="2">
    <name type="scientific">marine metagenome</name>
    <dbReference type="NCBI Taxonomy" id="408172"/>
    <lineage>
        <taxon>unclassified sequences</taxon>
        <taxon>metagenomes</taxon>
        <taxon>ecological metagenomes</taxon>
    </lineage>
</organism>
<evidence type="ECO:0000259" key="1">
    <source>
        <dbReference type="Pfam" id="PF04965"/>
    </source>
</evidence>
<dbReference type="EMBL" id="UINC01231402">
    <property type="protein sequence ID" value="SVE63917.1"/>
    <property type="molecule type" value="Genomic_DNA"/>
</dbReference>
<dbReference type="SUPFAM" id="SSF160719">
    <property type="entry name" value="gpW/gp25-like"/>
    <property type="match status" value="1"/>
</dbReference>
<dbReference type="AlphaFoldDB" id="A0A383F458"/>
<dbReference type="InterPro" id="IPR007048">
    <property type="entry name" value="IraD/Gp25-like"/>
</dbReference>